<dbReference type="EMBL" id="LAZR01000997">
    <property type="protein sequence ID" value="KKN52948.1"/>
    <property type="molecule type" value="Genomic_DNA"/>
</dbReference>
<protein>
    <submittedName>
        <fullName evidence="2">Uncharacterized protein</fullName>
    </submittedName>
</protein>
<comment type="caution">
    <text evidence="2">The sequence shown here is derived from an EMBL/GenBank/DDBJ whole genome shotgun (WGS) entry which is preliminary data.</text>
</comment>
<organism evidence="2">
    <name type="scientific">marine sediment metagenome</name>
    <dbReference type="NCBI Taxonomy" id="412755"/>
    <lineage>
        <taxon>unclassified sequences</taxon>
        <taxon>metagenomes</taxon>
        <taxon>ecological metagenomes</taxon>
    </lineage>
</organism>
<accession>A0A0F9UH79</accession>
<keyword evidence="1" id="KW-1133">Transmembrane helix</keyword>
<evidence type="ECO:0000313" key="2">
    <source>
        <dbReference type="EMBL" id="KKN52948.1"/>
    </source>
</evidence>
<keyword evidence="1" id="KW-0472">Membrane</keyword>
<reference evidence="2" key="1">
    <citation type="journal article" date="2015" name="Nature">
        <title>Complex archaea that bridge the gap between prokaryotes and eukaryotes.</title>
        <authorList>
            <person name="Spang A."/>
            <person name="Saw J.H."/>
            <person name="Jorgensen S.L."/>
            <person name="Zaremba-Niedzwiedzka K."/>
            <person name="Martijn J."/>
            <person name="Lind A.E."/>
            <person name="van Eijk R."/>
            <person name="Schleper C."/>
            <person name="Guy L."/>
            <person name="Ettema T.J."/>
        </authorList>
    </citation>
    <scope>NUCLEOTIDE SEQUENCE</scope>
</reference>
<proteinExistence type="predicted"/>
<dbReference type="AlphaFoldDB" id="A0A0F9UH79"/>
<sequence length="164" mass="16954">MLSINGQDVLLGVKVGGTWSVLSGTWIIPAFTLGGALDANSQNLTSVNLISGVAGFTMYSTVDDTSLAWRGGTNTLGSGARLVIFGKDHAQTGRFDLITPNAAGDGDVTRLIVSGKAAIAVASWVNVAHTGLKLSGLLDVAGQFVTILEPLLVLVLLMNLESML</sequence>
<gene>
    <name evidence="2" type="ORF">LCGC14_0607490</name>
</gene>
<feature type="transmembrane region" description="Helical" evidence="1">
    <location>
        <begin position="140"/>
        <end position="160"/>
    </location>
</feature>
<keyword evidence="1" id="KW-0812">Transmembrane</keyword>
<name>A0A0F9UH79_9ZZZZ</name>
<evidence type="ECO:0000256" key="1">
    <source>
        <dbReference type="SAM" id="Phobius"/>
    </source>
</evidence>